<dbReference type="Gene3D" id="1.10.3120.10">
    <property type="entry name" value="Trigger factor, C-terminal domain"/>
    <property type="match status" value="1"/>
</dbReference>
<sequence length="344" mass="39234">MAHHHSYKTTIKELKNTSEIELQSSIPADEFAEHINHSLKELSKEITLPGFRKGSAPEKLVREKIGESSLLTEAAENAIAHAYGHIIEIENIDAVGRPHVSITKIAEGNPLEFTIRTAVLPKIKSIDYVSIAKTENVKKSESVDVSDEDVEKALENIRKGRASEVKEGEEVKLPELTDEFAKSLGEFKDVADLKSKVRENLKHEKEHRAQEKKRLSLIEALAKEVSVLIPQIMIDSELDQMVAQMRHDIERMGLSFNEYLKHLKKSEDDMRKEWEKDAEKKVKLDLALDYIAKTEKIEADKTKVDAEMKHVLEQHKDIDLDRAHAYFEHALRTQAVFSYLESVK</sequence>
<evidence type="ECO:0000259" key="3">
    <source>
        <dbReference type="Pfam" id="PF05697"/>
    </source>
</evidence>
<keyword evidence="2" id="KW-0413">Isomerase</keyword>
<organism evidence="5 6">
    <name type="scientific">Candidatus Taylorbacteria bacterium CG10_big_fil_rev_8_21_14_0_10_41_48</name>
    <dbReference type="NCBI Taxonomy" id="1975024"/>
    <lineage>
        <taxon>Bacteria</taxon>
        <taxon>Candidatus Tayloriibacteriota</taxon>
    </lineage>
</organism>
<evidence type="ECO:0000256" key="2">
    <source>
        <dbReference type="ARBA" id="ARBA00023235"/>
    </source>
</evidence>
<dbReference type="Pfam" id="PF05697">
    <property type="entry name" value="Trigger_N"/>
    <property type="match status" value="1"/>
</dbReference>
<evidence type="ECO:0000313" key="6">
    <source>
        <dbReference type="Proteomes" id="UP000228700"/>
    </source>
</evidence>
<evidence type="ECO:0000259" key="4">
    <source>
        <dbReference type="Pfam" id="PF05698"/>
    </source>
</evidence>
<dbReference type="InterPro" id="IPR008881">
    <property type="entry name" value="Trigger_fac_ribosome-bd_bac"/>
</dbReference>
<reference evidence="6" key="1">
    <citation type="submission" date="2017-09" db="EMBL/GenBank/DDBJ databases">
        <title>Depth-based differentiation of microbial function through sediment-hosted aquifers and enrichment of novel symbionts in the deep terrestrial subsurface.</title>
        <authorList>
            <person name="Probst A.J."/>
            <person name="Ladd B."/>
            <person name="Jarett J.K."/>
            <person name="Geller-Mcgrath D.E."/>
            <person name="Sieber C.M.K."/>
            <person name="Emerson J.B."/>
            <person name="Anantharaman K."/>
            <person name="Thomas B.C."/>
            <person name="Malmstrom R."/>
            <person name="Stieglmeier M."/>
            <person name="Klingl A."/>
            <person name="Woyke T."/>
            <person name="Ryan C.M."/>
            <person name="Banfield J.F."/>
        </authorList>
    </citation>
    <scope>NUCLEOTIDE SEQUENCE [LARGE SCALE GENOMIC DNA]</scope>
</reference>
<dbReference type="InterPro" id="IPR037041">
    <property type="entry name" value="Trigger_fac_C_sf"/>
</dbReference>
<name>A0A2M8LD24_9BACT</name>
<comment type="caution">
    <text evidence="5">The sequence shown here is derived from an EMBL/GenBank/DDBJ whole genome shotgun (WGS) entry which is preliminary data.</text>
</comment>
<dbReference type="AlphaFoldDB" id="A0A2M8LD24"/>
<gene>
    <name evidence="5" type="ORF">COV01_00505</name>
</gene>
<dbReference type="GO" id="GO:0006457">
    <property type="term" value="P:protein folding"/>
    <property type="evidence" value="ECO:0007669"/>
    <property type="project" value="InterPro"/>
</dbReference>
<dbReference type="Proteomes" id="UP000228700">
    <property type="component" value="Unassembled WGS sequence"/>
</dbReference>
<dbReference type="EMBL" id="PFEQ01000001">
    <property type="protein sequence ID" value="PJE74504.1"/>
    <property type="molecule type" value="Genomic_DNA"/>
</dbReference>
<dbReference type="GO" id="GO:0003755">
    <property type="term" value="F:peptidyl-prolyl cis-trans isomerase activity"/>
    <property type="evidence" value="ECO:0007669"/>
    <property type="project" value="UniProtKB-KW"/>
</dbReference>
<evidence type="ECO:0000313" key="5">
    <source>
        <dbReference type="EMBL" id="PJE74504.1"/>
    </source>
</evidence>
<dbReference type="InterPro" id="IPR008880">
    <property type="entry name" value="Trigger_fac_C"/>
</dbReference>
<dbReference type="SUPFAM" id="SSF102735">
    <property type="entry name" value="Trigger factor ribosome-binding domain"/>
    <property type="match status" value="1"/>
</dbReference>
<feature type="domain" description="Trigger factor C-terminal" evidence="4">
    <location>
        <begin position="190"/>
        <end position="330"/>
    </location>
</feature>
<feature type="domain" description="Trigger factor ribosome-binding bacterial" evidence="3">
    <location>
        <begin position="9"/>
        <end position="157"/>
    </location>
</feature>
<dbReference type="GO" id="GO:0015031">
    <property type="term" value="P:protein transport"/>
    <property type="evidence" value="ECO:0007669"/>
    <property type="project" value="InterPro"/>
</dbReference>
<dbReference type="InterPro" id="IPR027304">
    <property type="entry name" value="Trigger_fact/SurA_dom_sf"/>
</dbReference>
<dbReference type="Pfam" id="PF05698">
    <property type="entry name" value="Trigger_C"/>
    <property type="match status" value="1"/>
</dbReference>
<evidence type="ECO:0000256" key="1">
    <source>
        <dbReference type="ARBA" id="ARBA00023110"/>
    </source>
</evidence>
<accession>A0A2M8LD24</accession>
<dbReference type="Gene3D" id="3.30.70.1050">
    <property type="entry name" value="Trigger factor ribosome-binding domain"/>
    <property type="match status" value="1"/>
</dbReference>
<proteinExistence type="predicted"/>
<protein>
    <submittedName>
        <fullName evidence="5">Uncharacterized protein</fullName>
    </submittedName>
</protein>
<dbReference type="InterPro" id="IPR036611">
    <property type="entry name" value="Trigger_fac_ribosome-bd_sf"/>
</dbReference>
<dbReference type="SUPFAM" id="SSF109998">
    <property type="entry name" value="Triger factor/SurA peptide-binding domain-like"/>
    <property type="match status" value="1"/>
</dbReference>
<keyword evidence="1" id="KW-0697">Rotamase</keyword>